<dbReference type="Gene3D" id="1.10.506.10">
    <property type="entry name" value="GTPase Activation - p120gap, domain 1"/>
    <property type="match status" value="1"/>
</dbReference>
<feature type="domain" description="Ras-GAP" evidence="3">
    <location>
        <begin position="11"/>
        <end position="240"/>
    </location>
</feature>
<dbReference type="SUPFAM" id="SSF48350">
    <property type="entry name" value="GTPase activation domain, GAP"/>
    <property type="match status" value="2"/>
</dbReference>
<dbReference type="Pfam" id="PF00616">
    <property type="entry name" value="RasGAP"/>
    <property type="match status" value="1"/>
</dbReference>
<name>A0A6G1SII6_9ACAR</name>
<evidence type="ECO:0000313" key="4">
    <source>
        <dbReference type="EMBL" id="MDE50021.1"/>
    </source>
</evidence>
<proteinExistence type="predicted"/>
<gene>
    <name evidence="4" type="primary">Nf1</name>
    <name evidence="4" type="ORF">g.13508</name>
</gene>
<accession>A0A6G1SII6</accession>
<dbReference type="PANTHER" id="PTHR10194:SF142">
    <property type="entry name" value="NEUROFIBROMIN"/>
    <property type="match status" value="1"/>
</dbReference>
<dbReference type="InterPro" id="IPR039360">
    <property type="entry name" value="Ras_GTPase"/>
</dbReference>
<evidence type="ECO:0000259" key="3">
    <source>
        <dbReference type="PROSITE" id="PS50018"/>
    </source>
</evidence>
<sequence>MGKSNSKHLRRGLSLDQMPATVLYDEKSFVDFVTDVFAQEVELNDSMQTLFRGNCAASRLMSHCFRTFGSKYLKQLLEPHIPTPAIETATPASTTTGATTTTTITSTAANNDTAATTTTDIATNISYEIDSTKLEEDGDIDLNQKNLLKLTKQILDSILSSANDFPPQLNLMCICLRNVLCKKYPNSDTYLKAVGTVIFLRFINPAIVAPYESGIVDKQPPPKITRGLMLVSKILQNIANNVEFSKEEHMLPFNDFVRTQFEPMRKWVIQISSERTQINI</sequence>
<dbReference type="EMBL" id="GGYP01005250">
    <property type="protein sequence ID" value="MDE50021.1"/>
    <property type="molecule type" value="Transcribed_RNA"/>
</dbReference>
<dbReference type="SMART" id="SM00323">
    <property type="entry name" value="RasGAP"/>
    <property type="match status" value="1"/>
</dbReference>
<dbReference type="AlphaFoldDB" id="A0A6G1SII6"/>
<dbReference type="PROSITE" id="PS50018">
    <property type="entry name" value="RAS_GTPASE_ACTIV_2"/>
    <property type="match status" value="1"/>
</dbReference>
<reference evidence="4" key="1">
    <citation type="submission" date="2018-10" db="EMBL/GenBank/DDBJ databases">
        <title>Transcriptome assembly of Aceria tosichella (Wheat curl mite) Type 2.</title>
        <authorList>
            <person name="Scully E.D."/>
            <person name="Geib S.M."/>
            <person name="Palmer N.A."/>
            <person name="Gupta A.K."/>
            <person name="Sarath G."/>
            <person name="Tatineni S."/>
        </authorList>
    </citation>
    <scope>NUCLEOTIDE SEQUENCE</scope>
    <source>
        <strain evidence="4">LincolnNE</strain>
    </source>
</reference>
<evidence type="ECO:0000256" key="2">
    <source>
        <dbReference type="ARBA" id="ARBA00022553"/>
    </source>
</evidence>
<dbReference type="InterPro" id="IPR001936">
    <property type="entry name" value="RasGAP_dom"/>
</dbReference>
<keyword evidence="2" id="KW-0597">Phosphoprotein</keyword>
<dbReference type="InterPro" id="IPR008936">
    <property type="entry name" value="Rho_GTPase_activation_prot"/>
</dbReference>
<organism evidence="4">
    <name type="scientific">Aceria tosichella</name>
    <name type="common">wheat curl mite</name>
    <dbReference type="NCBI Taxonomy" id="561515"/>
    <lineage>
        <taxon>Eukaryota</taxon>
        <taxon>Metazoa</taxon>
        <taxon>Ecdysozoa</taxon>
        <taxon>Arthropoda</taxon>
        <taxon>Chelicerata</taxon>
        <taxon>Arachnida</taxon>
        <taxon>Acari</taxon>
        <taxon>Acariformes</taxon>
        <taxon>Trombidiformes</taxon>
        <taxon>Prostigmata</taxon>
        <taxon>Eupodina</taxon>
        <taxon>Eriophyoidea</taxon>
        <taxon>Eriophyidae</taxon>
        <taxon>Eriophyinae</taxon>
        <taxon>Aceriini</taxon>
        <taxon>Aceria</taxon>
    </lineage>
</organism>
<protein>
    <submittedName>
        <fullName evidence="4">Neurofibromin</fullName>
    </submittedName>
</protein>
<keyword evidence="1" id="KW-0343">GTPase activation</keyword>
<evidence type="ECO:0000256" key="1">
    <source>
        <dbReference type="ARBA" id="ARBA00022468"/>
    </source>
</evidence>
<dbReference type="GO" id="GO:0005096">
    <property type="term" value="F:GTPase activator activity"/>
    <property type="evidence" value="ECO:0007669"/>
    <property type="project" value="UniProtKB-KW"/>
</dbReference>
<dbReference type="PANTHER" id="PTHR10194">
    <property type="entry name" value="RAS GTPASE-ACTIVATING PROTEINS"/>
    <property type="match status" value="1"/>
</dbReference>